<gene>
    <name evidence="2" type="ORF">MUN87_11040</name>
</gene>
<evidence type="ECO:0000256" key="1">
    <source>
        <dbReference type="SAM" id="Phobius"/>
    </source>
</evidence>
<keyword evidence="3" id="KW-1185">Reference proteome</keyword>
<organism evidence="2 3">
    <name type="scientific">Gracilibacillus salinarum</name>
    <dbReference type="NCBI Taxonomy" id="2932255"/>
    <lineage>
        <taxon>Bacteria</taxon>
        <taxon>Bacillati</taxon>
        <taxon>Bacillota</taxon>
        <taxon>Bacilli</taxon>
        <taxon>Bacillales</taxon>
        <taxon>Bacillaceae</taxon>
        <taxon>Gracilibacillus</taxon>
    </lineage>
</organism>
<proteinExistence type="predicted"/>
<dbReference type="Proteomes" id="UP000831537">
    <property type="component" value="Chromosome"/>
</dbReference>
<evidence type="ECO:0000313" key="2">
    <source>
        <dbReference type="EMBL" id="UOQ87382.1"/>
    </source>
</evidence>
<accession>A0ABY4GWA9</accession>
<reference evidence="2 3" key="1">
    <citation type="submission" date="2022-04" db="EMBL/GenBank/DDBJ databases">
        <title>Gracilibacillus sp. isolated from saltern.</title>
        <authorList>
            <person name="Won M."/>
            <person name="Lee C.-M."/>
            <person name="Woen H.-Y."/>
            <person name="Kwon S.-W."/>
        </authorList>
    </citation>
    <scope>NUCLEOTIDE SEQUENCE [LARGE SCALE GENOMIC DNA]</scope>
    <source>
        <strain evidence="2 3">SSPM10-3</strain>
    </source>
</reference>
<keyword evidence="1" id="KW-1133">Transmembrane helix</keyword>
<sequence>MEEAIQQEQPKQQKKRTKWIIIAVAVAAILIAGIISVQAFILTSAKEDYFLAEKKSIEQLQETFESRFEQEIAWKEHTDENAIESVTEITGQMNVPSMAGMGYDQIINNANITIESAMDRQENMSSVTISAGMAGIELNGMEATLDNNDLYVGLPFLDNIIQVNGDDLGRILQELDPETFSGEENIDFSTLYNENPFMTEDFTYINEEYMMYLYDQIPDEAFESTSEDITLGDNSVNAEKITFSLSEEEVQNILKGLFDKMAADEKLREILVNQTFYLDYANVEVANEEITAFEEDFVSTMEDASANVDAIKLPDGFESVIWVQDDIIVKRELSATIEDAGTTATVRVDGTNAITDSTQVLDYNFTVDDGNTEETMNMNADLSQQDGTTNDVITLSVPDANFTIESNQTEQNETDKSFEHIFSFSQQGTQLMSLHWIGEGTYEEDQMTVDHTLFAEDGATLNQDSLSIKLSQEGTTISEVETPDTDQVKNLSDMSGEEITEYVETDVMQQFQVWMSNMMGGMGTGGF</sequence>
<dbReference type="EMBL" id="CP095071">
    <property type="protein sequence ID" value="UOQ87382.1"/>
    <property type="molecule type" value="Genomic_DNA"/>
</dbReference>
<name>A0ABY4GWA9_9BACI</name>
<dbReference type="RefSeq" id="WP_244747831.1">
    <property type="nucleotide sequence ID" value="NZ_CP095071.1"/>
</dbReference>
<evidence type="ECO:0008006" key="4">
    <source>
        <dbReference type="Google" id="ProtNLM"/>
    </source>
</evidence>
<feature type="transmembrane region" description="Helical" evidence="1">
    <location>
        <begin position="20"/>
        <end position="41"/>
    </location>
</feature>
<protein>
    <recommendedName>
        <fullName evidence="4">DUF945 domain-containing protein</fullName>
    </recommendedName>
</protein>
<keyword evidence="1" id="KW-0812">Transmembrane</keyword>
<keyword evidence="1" id="KW-0472">Membrane</keyword>
<evidence type="ECO:0000313" key="3">
    <source>
        <dbReference type="Proteomes" id="UP000831537"/>
    </source>
</evidence>